<dbReference type="Gene3D" id="1.10.275.10">
    <property type="entry name" value="Fumarase/aspartase (N-terminal domain)"/>
    <property type="match status" value="1"/>
</dbReference>
<dbReference type="InterPro" id="IPR051546">
    <property type="entry name" value="Aspartate_Ammonia-Lyase"/>
</dbReference>
<dbReference type="InterPro" id="IPR024083">
    <property type="entry name" value="Fumarase/histidase_N"/>
</dbReference>
<dbReference type="GO" id="GO:0008797">
    <property type="term" value="F:aspartate ammonia-lyase activity"/>
    <property type="evidence" value="ECO:0007669"/>
    <property type="project" value="UniProtKB-EC"/>
</dbReference>
<evidence type="ECO:0000313" key="4">
    <source>
        <dbReference type="Proteomes" id="UP000073601"/>
    </source>
</evidence>
<dbReference type="FunFam" id="1.20.200.10:FF:000001">
    <property type="entry name" value="Fumarate hydratase, mitochondrial"/>
    <property type="match status" value="1"/>
</dbReference>
<dbReference type="Proteomes" id="UP000073601">
    <property type="component" value="Unassembled WGS sequence"/>
</dbReference>
<dbReference type="PRINTS" id="PR00145">
    <property type="entry name" value="ARGSUCLYASE"/>
</dbReference>
<proteinExistence type="predicted"/>
<name>A0A128FEA2_9GAMM</name>
<accession>A0A128FEA2</accession>
<dbReference type="GO" id="GO:0005829">
    <property type="term" value="C:cytosol"/>
    <property type="evidence" value="ECO:0007669"/>
    <property type="project" value="TreeGrafter"/>
</dbReference>
<dbReference type="GO" id="GO:0006531">
    <property type="term" value="P:aspartate metabolic process"/>
    <property type="evidence" value="ECO:0007669"/>
    <property type="project" value="TreeGrafter"/>
</dbReference>
<evidence type="ECO:0000313" key="3">
    <source>
        <dbReference type="EMBL" id="CZF84654.1"/>
    </source>
</evidence>
<dbReference type="Gene3D" id="1.20.200.10">
    <property type="entry name" value="Fumarase/aspartase (Central domain)"/>
    <property type="match status" value="1"/>
</dbReference>
<dbReference type="InterPro" id="IPR000362">
    <property type="entry name" value="Fumarate_lyase_fam"/>
</dbReference>
<dbReference type="PRINTS" id="PR00149">
    <property type="entry name" value="FUMRATELYASE"/>
</dbReference>
<dbReference type="SUPFAM" id="SSF48557">
    <property type="entry name" value="L-aspartase-like"/>
    <property type="match status" value="1"/>
</dbReference>
<protein>
    <submittedName>
        <fullName evidence="3">Aspartate ammonia-lyase</fullName>
        <ecNumber evidence="3">4.3.1.1</ecNumber>
    </submittedName>
</protein>
<dbReference type="InterPro" id="IPR008948">
    <property type="entry name" value="L-Aspartase-like"/>
</dbReference>
<dbReference type="NCBIfam" id="NF008909">
    <property type="entry name" value="PRK12273.1"/>
    <property type="match status" value="1"/>
</dbReference>
<sequence>MSGDTQKTRIETDCLGSVEIPHDALYGINTARAKRNFDVSPLVLGDQPEYVRALALVKQASAIANHQLGALSEKKSDAITRACEELAKGKHCQWLITDMLEGSGGTSTNMNMNEVIANRGLAMMGFKPGEYQHLHPNDDVNCSQSTNDVIPTAIHIALLTKAPRLLDALNKLSHSLSRKADEFSSVLRLGRTCLQSAQPMTLGQAFSGYAAVVRRRAKCIELALEGLNVVALGGTAIGTGFGSLNGYRALVNQHLSNISGLNILPAEEHFDVMQNADDIARLSSEIRITAETLGKIATDFTLLGSDDAGGLGEIALPECQAGSSIMPGKVNPVIPMMVQQVWFSVVGNDAAISMAASHGQLEINHFEPVMTTHLFDSLNLLTNACTRFDAKCVSGLEAKSQRSLNNLLNSSALATALVPQMGYQQVAEIVREKHQNSQSFLMTLQQHGLMSEDEAKACLKRCVYTQTT</sequence>
<evidence type="ECO:0000259" key="2">
    <source>
        <dbReference type="Pfam" id="PF00206"/>
    </source>
</evidence>
<dbReference type="InterPro" id="IPR022761">
    <property type="entry name" value="Fumarate_lyase_N"/>
</dbReference>
<dbReference type="PANTHER" id="PTHR42696:SF2">
    <property type="entry name" value="ASPARTATE AMMONIA-LYASE"/>
    <property type="match status" value="1"/>
</dbReference>
<organism evidence="3 4">
    <name type="scientific">Grimontia marina</name>
    <dbReference type="NCBI Taxonomy" id="646534"/>
    <lineage>
        <taxon>Bacteria</taxon>
        <taxon>Pseudomonadati</taxon>
        <taxon>Pseudomonadota</taxon>
        <taxon>Gammaproteobacteria</taxon>
        <taxon>Vibrionales</taxon>
        <taxon>Vibrionaceae</taxon>
        <taxon>Grimontia</taxon>
    </lineage>
</organism>
<dbReference type="Pfam" id="PF00206">
    <property type="entry name" value="Lyase_1"/>
    <property type="match status" value="1"/>
</dbReference>
<dbReference type="EMBL" id="FIZY01000031">
    <property type="protein sequence ID" value="CZF84654.1"/>
    <property type="molecule type" value="Genomic_DNA"/>
</dbReference>
<evidence type="ECO:0000256" key="1">
    <source>
        <dbReference type="ARBA" id="ARBA00023239"/>
    </source>
</evidence>
<keyword evidence="1 3" id="KW-0456">Lyase</keyword>
<dbReference type="InterPro" id="IPR020557">
    <property type="entry name" value="Fumarate_lyase_CS"/>
</dbReference>
<dbReference type="OrthoDB" id="9802809at2"/>
<dbReference type="RefSeq" id="WP_062712002.1">
    <property type="nucleotide sequence ID" value="NZ_CAWRCI010000031.1"/>
</dbReference>
<dbReference type="PROSITE" id="PS00163">
    <property type="entry name" value="FUMARATE_LYASES"/>
    <property type="match status" value="1"/>
</dbReference>
<gene>
    <name evidence="3" type="primary">aspA_2</name>
    <name evidence="3" type="ORF">GMA8713_03197</name>
</gene>
<dbReference type="Gene3D" id="1.10.40.30">
    <property type="entry name" value="Fumarase/aspartase (C-terminal domain)"/>
    <property type="match status" value="1"/>
</dbReference>
<keyword evidence="4" id="KW-1185">Reference proteome</keyword>
<reference evidence="4" key="1">
    <citation type="submission" date="2016-02" db="EMBL/GenBank/DDBJ databases">
        <authorList>
            <person name="Rodrigo-Torres Lidia"/>
            <person name="Arahal R.David."/>
        </authorList>
    </citation>
    <scope>NUCLEOTIDE SEQUENCE [LARGE SCALE GENOMIC DNA]</scope>
    <source>
        <strain evidence="4">CECT 8713</strain>
    </source>
</reference>
<dbReference type="EC" id="4.3.1.1" evidence="3"/>
<dbReference type="PANTHER" id="PTHR42696">
    <property type="entry name" value="ASPARTATE AMMONIA-LYASE"/>
    <property type="match status" value="1"/>
</dbReference>
<dbReference type="AlphaFoldDB" id="A0A128FEA2"/>
<feature type="domain" description="Fumarate lyase N-terminal" evidence="2">
    <location>
        <begin position="16"/>
        <end position="347"/>
    </location>
</feature>